<organism evidence="4 5">
    <name type="scientific">Devosia algicola</name>
    <dbReference type="NCBI Taxonomy" id="3026418"/>
    <lineage>
        <taxon>Bacteria</taxon>
        <taxon>Pseudomonadati</taxon>
        <taxon>Pseudomonadota</taxon>
        <taxon>Alphaproteobacteria</taxon>
        <taxon>Hyphomicrobiales</taxon>
        <taxon>Devosiaceae</taxon>
        <taxon>Devosia</taxon>
    </lineage>
</organism>
<feature type="domain" description="Soluble ligand binding" evidence="3">
    <location>
        <begin position="128"/>
        <end position="162"/>
    </location>
</feature>
<name>A0ABY7YPD9_9HYPH</name>
<accession>A0ABY7YPD9</accession>
<evidence type="ECO:0000313" key="4">
    <source>
        <dbReference type="EMBL" id="WDR02935.1"/>
    </source>
</evidence>
<keyword evidence="1" id="KW-0732">Signal</keyword>
<proteinExistence type="predicted"/>
<feature type="domain" description="Polysaccharide export protein N-terminal" evidence="2">
    <location>
        <begin position="63"/>
        <end position="122"/>
    </location>
</feature>
<evidence type="ECO:0000313" key="5">
    <source>
        <dbReference type="Proteomes" id="UP001220530"/>
    </source>
</evidence>
<dbReference type="InterPro" id="IPR049712">
    <property type="entry name" value="Poly_export"/>
</dbReference>
<keyword evidence="5" id="KW-1185">Reference proteome</keyword>
<dbReference type="InterPro" id="IPR003715">
    <property type="entry name" value="Poly_export_N"/>
</dbReference>
<evidence type="ECO:0000259" key="2">
    <source>
        <dbReference type="Pfam" id="PF02563"/>
    </source>
</evidence>
<dbReference type="InterPro" id="IPR019554">
    <property type="entry name" value="Soluble_ligand-bd"/>
</dbReference>
<dbReference type="Proteomes" id="UP001220530">
    <property type="component" value="Chromosome"/>
</dbReference>
<dbReference type="Pfam" id="PF02563">
    <property type="entry name" value="Poly_export"/>
    <property type="match status" value="1"/>
</dbReference>
<dbReference type="Pfam" id="PF10531">
    <property type="entry name" value="SLBB"/>
    <property type="match status" value="1"/>
</dbReference>
<dbReference type="RefSeq" id="WP_282219337.1">
    <property type="nucleotide sequence ID" value="NZ_CP118246.1"/>
</dbReference>
<evidence type="ECO:0000256" key="1">
    <source>
        <dbReference type="ARBA" id="ARBA00022729"/>
    </source>
</evidence>
<reference evidence="4 5" key="1">
    <citation type="submission" date="2023-02" db="EMBL/GenBank/DDBJ databases">
        <title>Devosia algicola sp. nov., isolated from the phycosphere of marine algae.</title>
        <authorList>
            <person name="Kim J.M."/>
            <person name="Lee J.K."/>
            <person name="Choi B.J."/>
            <person name="Bayburt H."/>
            <person name="Jeon C.O."/>
        </authorList>
    </citation>
    <scope>NUCLEOTIDE SEQUENCE [LARGE SCALE GENOMIC DNA]</scope>
    <source>
        <strain evidence="4 5">G20-9</strain>
    </source>
</reference>
<gene>
    <name evidence="4" type="ORF">PSQ19_01535</name>
</gene>
<dbReference type="Gene3D" id="3.30.1950.10">
    <property type="entry name" value="wza like domain"/>
    <property type="match status" value="1"/>
</dbReference>
<sequence>MSEGLFMWSKRQFQAGSCRFLLAGLLMAASSTAILAAETIGLVPLTKLRLAVVQFVPATGDYKRWDALGGDLEVGPDGTVAVPTLGTIDVGGLSAQALGIEIGQRLKDKLGLLDAPDASVQIVEYPPVYVVGGVDKPGQYPFRPGMTVAQALALAGGERRTQSTDRLSDTIKLEADLNGYGRDILRTKARLGRLKSEFARQETLSLSNRIGPSRPHCR</sequence>
<dbReference type="PANTHER" id="PTHR33619">
    <property type="entry name" value="POLYSACCHARIDE EXPORT PROTEIN GFCE-RELATED"/>
    <property type="match status" value="1"/>
</dbReference>
<dbReference type="PANTHER" id="PTHR33619:SF3">
    <property type="entry name" value="POLYSACCHARIDE EXPORT PROTEIN GFCE-RELATED"/>
    <property type="match status" value="1"/>
</dbReference>
<dbReference type="Gene3D" id="3.10.560.10">
    <property type="entry name" value="Outer membrane lipoprotein wza domain like"/>
    <property type="match status" value="1"/>
</dbReference>
<dbReference type="EMBL" id="CP118246">
    <property type="protein sequence ID" value="WDR02935.1"/>
    <property type="molecule type" value="Genomic_DNA"/>
</dbReference>
<protein>
    <submittedName>
        <fullName evidence="4">SLBB domain-containing protein</fullName>
    </submittedName>
</protein>
<evidence type="ECO:0000259" key="3">
    <source>
        <dbReference type="Pfam" id="PF10531"/>
    </source>
</evidence>